<dbReference type="PRINTS" id="PR00344">
    <property type="entry name" value="BCTRLSENSOR"/>
</dbReference>
<evidence type="ECO:0000256" key="2">
    <source>
        <dbReference type="ARBA" id="ARBA00012438"/>
    </source>
</evidence>
<comment type="catalytic activity">
    <reaction evidence="1">
        <text>ATP + protein L-histidine = ADP + protein N-phospho-L-histidine.</text>
        <dbReference type="EC" id="2.7.13.3"/>
    </reaction>
</comment>
<protein>
    <recommendedName>
        <fullName evidence="2">histidine kinase</fullName>
        <ecNumber evidence="2">2.7.13.3</ecNumber>
    </recommendedName>
</protein>
<evidence type="ECO:0000256" key="3">
    <source>
        <dbReference type="ARBA" id="ARBA00022553"/>
    </source>
</evidence>
<feature type="domain" description="Histidine kinase" evidence="7">
    <location>
        <begin position="206"/>
        <end position="432"/>
    </location>
</feature>
<keyword evidence="6" id="KW-0175">Coiled coil</keyword>
<evidence type="ECO:0000313" key="8">
    <source>
        <dbReference type="EMBL" id="KYO57714.1"/>
    </source>
</evidence>
<dbReference type="EMBL" id="LPZR01000006">
    <property type="protein sequence ID" value="KYO57714.1"/>
    <property type="molecule type" value="Genomic_DNA"/>
</dbReference>
<dbReference type="InterPro" id="IPR036890">
    <property type="entry name" value="HATPase_C_sf"/>
</dbReference>
<keyword evidence="3" id="KW-0597">Phosphoprotein</keyword>
<sequence>MSDLFDRSGGAVMRQSREQDLDRLIALALAAPGEAGAAVGDLPAPGDWRAGAIALRAAPIPATIHCMDVVDRFLRDPALPALAVVDGQERPIGLVGRTHLLYEFARPFIRDLYARRPIRELMAPDPLVVDEGTGIEALGAEITAVGGGAFSAGFVVTAQGRYLGVGSALDVMRRLVARMAEHNRALDRAVEEAERANAAKTAFLANMSHELRTPLNAVLGFSEIIMTQMLGPVGHARYLEYVGDIHSSAEHLLSLINDLLDIAKADATGLPLDIEPVDPTSLATETLRMVAPRAEKAGVILAADLPERMPMITGDRRRLRQILLNLLSNAVKFTPDGGEVRLILEDVPPGPDQSACIRMMVADTGIGMSADQIPIALSRFGQIDSSLTRRHDGTGLGLPLSRALAELHGGGLAIDSTPGFGTTITVTLPHRAIMRPARADQAMADVTADPVLKANPGL</sequence>
<evidence type="ECO:0000313" key="9">
    <source>
        <dbReference type="Proteomes" id="UP000075787"/>
    </source>
</evidence>
<dbReference type="Gene3D" id="1.10.287.130">
    <property type="match status" value="1"/>
</dbReference>
<dbReference type="CDD" id="cd00082">
    <property type="entry name" value="HisKA"/>
    <property type="match status" value="1"/>
</dbReference>
<evidence type="ECO:0000256" key="4">
    <source>
        <dbReference type="ARBA" id="ARBA00022679"/>
    </source>
</evidence>
<dbReference type="SUPFAM" id="SSF55874">
    <property type="entry name" value="ATPase domain of HSP90 chaperone/DNA topoisomerase II/histidine kinase"/>
    <property type="match status" value="1"/>
</dbReference>
<dbReference type="GO" id="GO:0000155">
    <property type="term" value="F:phosphorelay sensor kinase activity"/>
    <property type="evidence" value="ECO:0007669"/>
    <property type="project" value="InterPro"/>
</dbReference>
<dbReference type="Proteomes" id="UP000075787">
    <property type="component" value="Unassembled WGS sequence"/>
</dbReference>
<dbReference type="EC" id="2.7.13.3" evidence="2"/>
<gene>
    <name evidence="8" type="ORF">AUP44_19000</name>
</gene>
<keyword evidence="4" id="KW-0808">Transferase</keyword>
<dbReference type="InterPro" id="IPR046342">
    <property type="entry name" value="CBS_dom_sf"/>
</dbReference>
<dbReference type="SUPFAM" id="SSF54631">
    <property type="entry name" value="CBS-domain pair"/>
    <property type="match status" value="1"/>
</dbReference>
<dbReference type="CDD" id="cd16922">
    <property type="entry name" value="HATPase_EvgS-ArcB-TorS-like"/>
    <property type="match status" value="1"/>
</dbReference>
<keyword evidence="5" id="KW-0418">Kinase</keyword>
<evidence type="ECO:0000256" key="5">
    <source>
        <dbReference type="ARBA" id="ARBA00022777"/>
    </source>
</evidence>
<dbReference type="OrthoDB" id="8477705at2"/>
<dbReference type="GO" id="GO:0005886">
    <property type="term" value="C:plasma membrane"/>
    <property type="evidence" value="ECO:0007669"/>
    <property type="project" value="TreeGrafter"/>
</dbReference>
<accession>A0A162M0G0</accession>
<dbReference type="Pfam" id="PF00512">
    <property type="entry name" value="HisKA"/>
    <property type="match status" value="1"/>
</dbReference>
<evidence type="ECO:0000256" key="1">
    <source>
        <dbReference type="ARBA" id="ARBA00000085"/>
    </source>
</evidence>
<dbReference type="SUPFAM" id="SSF47384">
    <property type="entry name" value="Homodimeric domain of signal transducing histidine kinase"/>
    <property type="match status" value="1"/>
</dbReference>
<dbReference type="GeneID" id="97241296"/>
<dbReference type="InterPro" id="IPR005467">
    <property type="entry name" value="His_kinase_dom"/>
</dbReference>
<dbReference type="PANTHER" id="PTHR43047">
    <property type="entry name" value="TWO-COMPONENT HISTIDINE PROTEIN KINASE"/>
    <property type="match status" value="1"/>
</dbReference>
<organism evidence="8 9">
    <name type="scientific">Tistrella mobilis</name>
    <dbReference type="NCBI Taxonomy" id="171437"/>
    <lineage>
        <taxon>Bacteria</taxon>
        <taxon>Pseudomonadati</taxon>
        <taxon>Pseudomonadota</taxon>
        <taxon>Alphaproteobacteria</taxon>
        <taxon>Geminicoccales</taxon>
        <taxon>Geminicoccaceae</taxon>
        <taxon>Tistrella</taxon>
    </lineage>
</organism>
<evidence type="ECO:0000256" key="6">
    <source>
        <dbReference type="SAM" id="Coils"/>
    </source>
</evidence>
<dbReference type="GO" id="GO:0009927">
    <property type="term" value="F:histidine phosphotransfer kinase activity"/>
    <property type="evidence" value="ECO:0007669"/>
    <property type="project" value="TreeGrafter"/>
</dbReference>
<dbReference type="InterPro" id="IPR003594">
    <property type="entry name" value="HATPase_dom"/>
</dbReference>
<dbReference type="InterPro" id="IPR004358">
    <property type="entry name" value="Sig_transdc_His_kin-like_C"/>
</dbReference>
<dbReference type="RefSeq" id="WP_062761252.1">
    <property type="nucleotide sequence ID" value="NZ_CP121045.1"/>
</dbReference>
<dbReference type="AlphaFoldDB" id="A0A162M0G0"/>
<name>A0A162M0G0_9PROT</name>
<reference evidence="8 9" key="1">
    <citation type="submission" date="2015-12" db="EMBL/GenBank/DDBJ databases">
        <title>Genome sequence of Tistrella mobilis MCCC 1A02139.</title>
        <authorList>
            <person name="Lu L."/>
            <person name="Lai Q."/>
            <person name="Shao Z."/>
            <person name="Qian P."/>
        </authorList>
    </citation>
    <scope>NUCLEOTIDE SEQUENCE [LARGE SCALE GENOMIC DNA]</scope>
    <source>
        <strain evidence="8 9">MCCC 1A02139</strain>
    </source>
</reference>
<feature type="coiled-coil region" evidence="6">
    <location>
        <begin position="172"/>
        <end position="199"/>
    </location>
</feature>
<dbReference type="SMART" id="SM00387">
    <property type="entry name" value="HATPase_c"/>
    <property type="match status" value="1"/>
</dbReference>
<comment type="caution">
    <text evidence="8">The sequence shown here is derived from an EMBL/GenBank/DDBJ whole genome shotgun (WGS) entry which is preliminary data.</text>
</comment>
<dbReference type="PANTHER" id="PTHR43047:SF63">
    <property type="entry name" value="HISTIDINE KINASE"/>
    <property type="match status" value="1"/>
</dbReference>
<proteinExistence type="predicted"/>
<evidence type="ECO:0000259" key="7">
    <source>
        <dbReference type="PROSITE" id="PS50109"/>
    </source>
</evidence>
<dbReference type="Pfam" id="PF02518">
    <property type="entry name" value="HATPase_c"/>
    <property type="match status" value="1"/>
</dbReference>
<dbReference type="SMART" id="SM00388">
    <property type="entry name" value="HisKA"/>
    <property type="match status" value="1"/>
</dbReference>
<dbReference type="InterPro" id="IPR036097">
    <property type="entry name" value="HisK_dim/P_sf"/>
</dbReference>
<dbReference type="PROSITE" id="PS50109">
    <property type="entry name" value="HIS_KIN"/>
    <property type="match status" value="1"/>
</dbReference>
<dbReference type="InterPro" id="IPR003661">
    <property type="entry name" value="HisK_dim/P_dom"/>
</dbReference>
<dbReference type="Gene3D" id="3.30.565.10">
    <property type="entry name" value="Histidine kinase-like ATPase, C-terminal domain"/>
    <property type="match status" value="1"/>
</dbReference>